<feature type="compositionally biased region" description="Polar residues" evidence="7">
    <location>
        <begin position="961"/>
        <end position="970"/>
    </location>
</feature>
<feature type="region of interest" description="Disordered" evidence="7">
    <location>
        <begin position="556"/>
        <end position="583"/>
    </location>
</feature>
<gene>
    <name evidence="9" type="ORF">PBRASI_LOCUS6725</name>
</gene>
<feature type="domain" description="PAP-associated" evidence="8">
    <location>
        <begin position="232"/>
        <end position="288"/>
    </location>
</feature>
<keyword evidence="5" id="KW-0479">Metal-binding</keyword>
<name>A0A9N9C005_9GLOM</name>
<accession>A0A9N9C005</accession>
<dbReference type="Gene3D" id="1.10.1410.10">
    <property type="match status" value="1"/>
</dbReference>
<feature type="region of interest" description="Disordered" evidence="7">
    <location>
        <begin position="748"/>
        <end position="790"/>
    </location>
</feature>
<organism evidence="9 10">
    <name type="scientific">Paraglomus brasilianum</name>
    <dbReference type="NCBI Taxonomy" id="144538"/>
    <lineage>
        <taxon>Eukaryota</taxon>
        <taxon>Fungi</taxon>
        <taxon>Fungi incertae sedis</taxon>
        <taxon>Mucoromycota</taxon>
        <taxon>Glomeromycotina</taxon>
        <taxon>Glomeromycetes</taxon>
        <taxon>Paraglomerales</taxon>
        <taxon>Paraglomeraceae</taxon>
        <taxon>Paraglomus</taxon>
    </lineage>
</organism>
<keyword evidence="4" id="KW-0808">Transferase</keyword>
<feature type="compositionally biased region" description="Basic residues" evidence="7">
    <location>
        <begin position="668"/>
        <end position="677"/>
    </location>
</feature>
<evidence type="ECO:0000256" key="6">
    <source>
        <dbReference type="ARBA" id="ARBA00022842"/>
    </source>
</evidence>
<reference evidence="9" key="1">
    <citation type="submission" date="2021-06" db="EMBL/GenBank/DDBJ databases">
        <authorList>
            <person name="Kallberg Y."/>
            <person name="Tangrot J."/>
            <person name="Rosling A."/>
        </authorList>
    </citation>
    <scope>NUCLEOTIDE SEQUENCE</scope>
    <source>
        <strain evidence="9">BR232B</strain>
    </source>
</reference>
<dbReference type="InterPro" id="IPR043519">
    <property type="entry name" value="NT_sf"/>
</dbReference>
<evidence type="ECO:0000256" key="4">
    <source>
        <dbReference type="ARBA" id="ARBA00022679"/>
    </source>
</evidence>
<feature type="region of interest" description="Disordered" evidence="7">
    <location>
        <begin position="1448"/>
        <end position="1470"/>
    </location>
</feature>
<feature type="compositionally biased region" description="Low complexity" evidence="7">
    <location>
        <begin position="937"/>
        <end position="952"/>
    </location>
</feature>
<sequence length="1470" mass="164965">MPHYIHSNRNSRFPHDGIVIAQEQASYMNLSSIKDKVLIIPGTQLQLFNSFETTGLELPITLPVIAEDQLSIDILNVFESLLPTEESHKRRLEFVDKIRRMLKEESQGHDIEVHLFGGLACDMNINNTLAIHNTRLIKTYVSIDHRVRPLTMIVKHWAAKRVLNDAAKGGTLSTYTWTCMVLNFLQMREPPILPVLHQMSPKGEPIMVNGEDAAFCEDIESFKNFGASNRESLGGLLFAFFRRFGYEFDYQHHVISVRHGKYLTKESKGWNLGPDWRLLCVEEPFNTSRNLGNSADIVCVQGLIKEFRRACSKLYEDVSLELCCKQYITPKGYNGEYGWYPGGGRGKWNSGASGGMKKGQQQQNNYWNKYNGYHYGGYQYGQQNRQNDNLNTYRDGYMNSWSYHNTCDGKFDGGDLESEKKQFEDSVISTATIVTPVASVTSTPSPVFLQNNDETRHLDMHFDTQSDIQLDVSSHRTSELSVSRKGSYQSMQYESEIECEHEEIVDHIQQCAKDEGSWNGKSQFNGQDDEGLDFQYFAPDQKEKSHDEQQDILFNKQTDANVNYQSQKTSQPHKREPKQDPMQMTGRITRVNEQQNGDNINGNSYSYQDRQLTQNDQKGQNNQSVYRQNQNNRSNGNNNAANRNSLHNNNVQGHQNANNHNRSDQRQRQQHSNKSSHQKPTQSNGQNRRNNQQHHKQNQNNQGQRRLSYSNQQGNTYTEHSNKYHMQQQKEGIRGNEQGAYVVYNNKGCESNQRNSNNFDQNNNIQGNVHSHSHPSQPSPSHPHTPSLNEQKQHYNHNMFSTAPFQTQTPSIPPKRPYMPFHSEQRTPQMSTPSIQMNQRSNETDEPSTGRRKSNVGGGNTIHNHDNPSTHVHTNTYTNASPSLISSQTHPSSSAQGTNYTNHHKQMRPSLHTIQPAAYPSTHHPTPPIYFSPRSNPSTTSPSSAAPATSTTYVKPRYVSPSISYTQQEDMNNRNGDNGHGNGITGPNTNTGGKRKNVDNIGKKGSAGEKKNGILNNGGKASEKERNNNFENGVYGQRQYGQNENGRQQQMGSNTGGNKNKKKNQWSHNKHNNNQSNNYYNNVTQNKVNVASNHNSFAHDNHNDIVYIPTGSSPTFSCLQPSSSCIKYTRYPINNSVQADVNAPNASPSYEVSGVRYNGNDSQGIQKGDINHVKKQDRGNSRVTMNQRDVYSFGRRGNNVDNSNSNSAQSFCQQFAPGQHMSLHASSARNPIIDDAVNTSNNVSSDHQSVHTEDVFVNHTADSSRMASLAIGNGRRHNNNGQGNGDGNGNRSGRLNEHNNGNQPRGQGTEGKSKRRAKKNARNGSAQKNSIRRDESSTSQSSLHSNGNYISYSNNAIKKSAPYYNNNTGSNNFSKNISKNATNSPSYARSQPASLVMPTNNTQPFTTSSAYNNMTSNQFTYVQSSNSTSSNADLMSSNTVEMIGQALNQSYGRGGRGARNGGNRRATEQK</sequence>
<evidence type="ECO:0000259" key="8">
    <source>
        <dbReference type="Pfam" id="PF03828"/>
    </source>
</evidence>
<feature type="compositionally biased region" description="Basic residues" evidence="7">
    <location>
        <begin position="1059"/>
        <end position="1071"/>
    </location>
</feature>
<keyword evidence="10" id="KW-1185">Reference proteome</keyword>
<evidence type="ECO:0000256" key="5">
    <source>
        <dbReference type="ARBA" id="ARBA00022723"/>
    </source>
</evidence>
<protein>
    <submittedName>
        <fullName evidence="9">10765_t:CDS:1</fullName>
    </submittedName>
</protein>
<proteinExistence type="inferred from homology"/>
<dbReference type="Proteomes" id="UP000789739">
    <property type="component" value="Unassembled WGS sequence"/>
</dbReference>
<feature type="compositionally biased region" description="Polar residues" evidence="7">
    <location>
        <begin position="1377"/>
        <end position="1401"/>
    </location>
</feature>
<feature type="compositionally biased region" description="Polar residues" evidence="7">
    <location>
        <begin position="1337"/>
        <end position="1347"/>
    </location>
</feature>
<evidence type="ECO:0000256" key="2">
    <source>
        <dbReference type="ARBA" id="ARBA00001946"/>
    </source>
</evidence>
<feature type="region of interest" description="Disordered" evidence="7">
    <location>
        <begin position="627"/>
        <end position="708"/>
    </location>
</feature>
<feature type="region of interest" description="Disordered" evidence="7">
    <location>
        <begin position="1374"/>
        <end position="1401"/>
    </location>
</feature>
<dbReference type="PANTHER" id="PTHR12271">
    <property type="entry name" value="POLY A POLYMERASE CID PAP -RELATED"/>
    <property type="match status" value="1"/>
</dbReference>
<dbReference type="InterPro" id="IPR002058">
    <property type="entry name" value="PAP_assoc"/>
</dbReference>
<evidence type="ECO:0000256" key="3">
    <source>
        <dbReference type="ARBA" id="ARBA00008593"/>
    </source>
</evidence>
<evidence type="ECO:0000313" key="10">
    <source>
        <dbReference type="Proteomes" id="UP000789739"/>
    </source>
</evidence>
<dbReference type="EMBL" id="CAJVPI010000929">
    <property type="protein sequence ID" value="CAG8583048.1"/>
    <property type="molecule type" value="Genomic_DNA"/>
</dbReference>
<feature type="compositionally biased region" description="Basic and acidic residues" evidence="7">
    <location>
        <begin position="996"/>
        <end position="1012"/>
    </location>
</feature>
<dbReference type="GO" id="GO:0046872">
    <property type="term" value="F:metal ion binding"/>
    <property type="evidence" value="ECO:0007669"/>
    <property type="project" value="UniProtKB-KW"/>
</dbReference>
<evidence type="ECO:0000256" key="7">
    <source>
        <dbReference type="SAM" id="MobiDB-lite"/>
    </source>
</evidence>
<keyword evidence="6" id="KW-0460">Magnesium</keyword>
<feature type="region of interest" description="Disordered" evidence="7">
    <location>
        <begin position="1272"/>
        <end position="1347"/>
    </location>
</feature>
<dbReference type="GO" id="GO:0031123">
    <property type="term" value="P:RNA 3'-end processing"/>
    <property type="evidence" value="ECO:0007669"/>
    <property type="project" value="TreeGrafter"/>
</dbReference>
<dbReference type="GO" id="GO:0016779">
    <property type="term" value="F:nucleotidyltransferase activity"/>
    <property type="evidence" value="ECO:0007669"/>
    <property type="project" value="TreeGrafter"/>
</dbReference>
<feature type="compositionally biased region" description="Polar residues" evidence="7">
    <location>
        <begin position="556"/>
        <end position="570"/>
    </location>
</feature>
<feature type="compositionally biased region" description="Polar residues" evidence="7">
    <location>
        <begin position="869"/>
        <end position="901"/>
    </location>
</feature>
<dbReference type="Pfam" id="PF03828">
    <property type="entry name" value="PAP_assoc"/>
    <property type="match status" value="1"/>
</dbReference>
<dbReference type="OrthoDB" id="2274644at2759"/>
<feature type="region of interest" description="Disordered" evidence="7">
    <location>
        <begin position="916"/>
        <end position="1080"/>
    </location>
</feature>
<comment type="cofactor">
    <cofactor evidence="2">
        <name>Mg(2+)</name>
        <dbReference type="ChEBI" id="CHEBI:18420"/>
    </cofactor>
</comment>
<dbReference type="PANTHER" id="PTHR12271:SF113">
    <property type="entry name" value="POLY(A) RNA POLYMERASE CID11"/>
    <property type="match status" value="1"/>
</dbReference>
<feature type="compositionally biased region" description="Polar residues" evidence="7">
    <location>
        <begin position="1039"/>
        <end position="1053"/>
    </location>
</feature>
<dbReference type="SUPFAM" id="SSF81631">
    <property type="entry name" value="PAP/OAS1 substrate-binding domain"/>
    <property type="match status" value="1"/>
</dbReference>
<evidence type="ECO:0000256" key="1">
    <source>
        <dbReference type="ARBA" id="ARBA00001936"/>
    </source>
</evidence>
<evidence type="ECO:0000313" key="9">
    <source>
        <dbReference type="EMBL" id="CAG8583048.1"/>
    </source>
</evidence>
<feature type="region of interest" description="Disordered" evidence="7">
    <location>
        <begin position="803"/>
        <end position="903"/>
    </location>
</feature>
<comment type="similarity">
    <text evidence="3">Belongs to the DNA polymerase type-B-like family.</text>
</comment>
<feature type="compositionally biased region" description="Polar residues" evidence="7">
    <location>
        <begin position="826"/>
        <end position="841"/>
    </location>
</feature>
<comment type="caution">
    <text evidence="9">The sequence shown here is derived from an EMBL/GenBank/DDBJ whole genome shotgun (WGS) entry which is preliminary data.</text>
</comment>
<feature type="compositionally biased region" description="Low complexity" evidence="7">
    <location>
        <begin position="628"/>
        <end position="660"/>
    </location>
</feature>
<feature type="compositionally biased region" description="Low complexity" evidence="7">
    <location>
        <begin position="752"/>
        <end position="776"/>
    </location>
</feature>
<dbReference type="SUPFAM" id="SSF81301">
    <property type="entry name" value="Nucleotidyltransferase"/>
    <property type="match status" value="1"/>
</dbReference>
<comment type="cofactor">
    <cofactor evidence="1">
        <name>Mn(2+)</name>
        <dbReference type="ChEBI" id="CHEBI:29035"/>
    </cofactor>
</comment>